<dbReference type="RefSeq" id="WP_132191857.1">
    <property type="nucleotide sequence ID" value="NZ_SLWM01000012.1"/>
</dbReference>
<name>A0ABY2BEU7_9ACTN</name>
<reference evidence="1 2" key="1">
    <citation type="journal article" date="2015" name="Stand. Genomic Sci.">
        <title>Genomic Encyclopedia of Bacterial and Archaeal Type Strains, Phase III: the genomes of soil and plant-associated and newly described type strains.</title>
        <authorList>
            <person name="Whitman W.B."/>
            <person name="Woyke T."/>
            <person name="Klenk H.P."/>
            <person name="Zhou Y."/>
            <person name="Lilburn T.G."/>
            <person name="Beck B.J."/>
            <person name="De Vos P."/>
            <person name="Vandamme P."/>
            <person name="Eisen J.A."/>
            <person name="Garrity G."/>
            <person name="Hugenholtz P."/>
            <person name="Kyrpides N.C."/>
        </authorList>
    </citation>
    <scope>NUCLEOTIDE SEQUENCE [LARGE SCALE GENOMIC DNA]</scope>
    <source>
        <strain evidence="1 2">VKM Ac-2538</strain>
    </source>
</reference>
<dbReference type="Proteomes" id="UP000295818">
    <property type="component" value="Unassembled WGS sequence"/>
</dbReference>
<evidence type="ECO:0000313" key="1">
    <source>
        <dbReference type="EMBL" id="TCO18289.1"/>
    </source>
</evidence>
<comment type="caution">
    <text evidence="1">The sequence shown here is derived from an EMBL/GenBank/DDBJ whole genome shotgun (WGS) entry which is preliminary data.</text>
</comment>
<organism evidence="1 2">
    <name type="scientific">Kribbella orskensis</name>
    <dbReference type="NCBI Taxonomy" id="2512216"/>
    <lineage>
        <taxon>Bacteria</taxon>
        <taxon>Bacillati</taxon>
        <taxon>Actinomycetota</taxon>
        <taxon>Actinomycetes</taxon>
        <taxon>Propionibacteriales</taxon>
        <taxon>Kribbellaceae</taxon>
        <taxon>Kribbella</taxon>
    </lineage>
</organism>
<proteinExistence type="predicted"/>
<keyword evidence="2" id="KW-1185">Reference proteome</keyword>
<dbReference type="Gene3D" id="3.30.950.30">
    <property type="entry name" value="Schlafen, AAA domain"/>
    <property type="match status" value="1"/>
</dbReference>
<dbReference type="InterPro" id="IPR038461">
    <property type="entry name" value="Schlafen_AlbA_2_dom_sf"/>
</dbReference>
<evidence type="ECO:0000313" key="2">
    <source>
        <dbReference type="Proteomes" id="UP000295818"/>
    </source>
</evidence>
<dbReference type="EMBL" id="SLWM01000012">
    <property type="protein sequence ID" value="TCO18289.1"/>
    <property type="molecule type" value="Genomic_DNA"/>
</dbReference>
<protein>
    <submittedName>
        <fullName evidence="1">Uncharacterized protein</fullName>
    </submittedName>
</protein>
<sequence length="439" mass="47561">MYLDCVDRFRVAFPAVGWQPLRGSEYIVASEQSTTASGGARVVFNPVEDDEEDTYVDSVGGYGGHSVQVVEHGWIVRPKHHSFIAIERVVAAADLDSLREAVADDRRCCSSSPESIYIALADDPDFHALSSDYDDIHLEVDTDRVVAVAGAHTRRLPPWSTAELTELLTPAVREYGCVVRDVTFESFGGDLASYEGMGLPPEEVERMRESIQAEPHDIRVEIEAVLPATAERLILAARDASALLDAYKGGPLNAGTVRNLLRAGKASLLSVQPESDWLEVKSAPYNIHLPGDPGVRSKIELAQDVARFANGDVDALLLIGFKETKRDGRSVVGKASPASTSILDVDRYRGVIDERVIPPIDGLTLEVVHTADDKGIMIIGVPAQAPELQPFLVHGAIVGDKVEGAFISVVRRRGEGSITTKAAQLHAYIVAGRAFLKDH</sequence>
<accession>A0ABY2BEU7</accession>
<gene>
    <name evidence="1" type="ORF">EV644_11229</name>
</gene>